<feature type="coiled-coil region" evidence="1">
    <location>
        <begin position="45"/>
        <end position="76"/>
    </location>
</feature>
<dbReference type="EMBL" id="JACAGC010000021">
    <property type="protein sequence ID" value="KAF6293902.1"/>
    <property type="molecule type" value="Genomic_DNA"/>
</dbReference>
<accession>A0A7J7SZL7</accession>
<evidence type="ECO:0000256" key="1">
    <source>
        <dbReference type="SAM" id="Coils"/>
    </source>
</evidence>
<keyword evidence="2" id="KW-0472">Membrane</keyword>
<sequence length="206" mass="23951">MSAKRKTNLSKNYKAVCLELKPEPIKTYDYKQVKAAEPFPKPGGTRALKNELREVREELKEKMEEIKQIKDVMDKDFDKLQEFVVLMKEMQKDMDEKMDVLINIHKSSKLRGPREHQEPRLTGKADPQLRLKEMDGVDRALLTLHKKTVALQKPKTNSLSSLHQCETHCQERSMPGLGTLLTFAIWSFILMYLCFNPHVTEDMHPT</sequence>
<dbReference type="PANTHER" id="PTHR36860">
    <property type="entry name" value="TESTIS-EXPRESSED PROTEIN 35"/>
    <property type="match status" value="1"/>
</dbReference>
<name>A0A7J7SZL7_RHIFE</name>
<evidence type="ECO:0000313" key="3">
    <source>
        <dbReference type="EMBL" id="KAF6293902.1"/>
    </source>
</evidence>
<evidence type="ECO:0000313" key="4">
    <source>
        <dbReference type="Proteomes" id="UP000585614"/>
    </source>
</evidence>
<reference evidence="3 4" key="1">
    <citation type="journal article" date="2020" name="Nature">
        <title>Six reference-quality genomes reveal evolution of bat adaptations.</title>
        <authorList>
            <person name="Jebb D."/>
            <person name="Huang Z."/>
            <person name="Pippel M."/>
            <person name="Hughes G.M."/>
            <person name="Lavrichenko K."/>
            <person name="Devanna P."/>
            <person name="Winkler S."/>
            <person name="Jermiin L.S."/>
            <person name="Skirmuntt E.C."/>
            <person name="Katzourakis A."/>
            <person name="Burkitt-Gray L."/>
            <person name="Ray D.A."/>
            <person name="Sullivan K.A.M."/>
            <person name="Roscito J.G."/>
            <person name="Kirilenko B.M."/>
            <person name="Davalos L.M."/>
            <person name="Corthals A.P."/>
            <person name="Power M.L."/>
            <person name="Jones G."/>
            <person name="Ransome R.D."/>
            <person name="Dechmann D.K.N."/>
            <person name="Locatelli A.G."/>
            <person name="Puechmaille S.J."/>
            <person name="Fedrigo O."/>
            <person name="Jarvis E.D."/>
            <person name="Hiller M."/>
            <person name="Vernes S.C."/>
            <person name="Myers E.W."/>
            <person name="Teeling E.C."/>
        </authorList>
    </citation>
    <scope>NUCLEOTIDE SEQUENCE [LARGE SCALE GENOMIC DNA]</scope>
    <source>
        <strain evidence="3">MRhiFer1</strain>
        <tissue evidence="3">Lung</tissue>
    </source>
</reference>
<keyword evidence="1" id="KW-0175">Coiled coil</keyword>
<dbReference type="InterPro" id="IPR027874">
    <property type="entry name" value="Tex35"/>
</dbReference>
<dbReference type="PANTHER" id="PTHR36860:SF1">
    <property type="entry name" value="TESTIS-EXPRESSED PROTEIN 35"/>
    <property type="match status" value="1"/>
</dbReference>
<comment type="caution">
    <text evidence="3">The sequence shown here is derived from an EMBL/GenBank/DDBJ whole genome shotgun (WGS) entry which is preliminary data.</text>
</comment>
<keyword evidence="2" id="KW-0812">Transmembrane</keyword>
<keyword evidence="2" id="KW-1133">Transmembrane helix</keyword>
<organism evidence="3 4">
    <name type="scientific">Rhinolophus ferrumequinum</name>
    <name type="common">Greater horseshoe bat</name>
    <dbReference type="NCBI Taxonomy" id="59479"/>
    <lineage>
        <taxon>Eukaryota</taxon>
        <taxon>Metazoa</taxon>
        <taxon>Chordata</taxon>
        <taxon>Craniata</taxon>
        <taxon>Vertebrata</taxon>
        <taxon>Euteleostomi</taxon>
        <taxon>Mammalia</taxon>
        <taxon>Eutheria</taxon>
        <taxon>Laurasiatheria</taxon>
        <taxon>Chiroptera</taxon>
        <taxon>Yinpterochiroptera</taxon>
        <taxon>Rhinolophoidea</taxon>
        <taxon>Rhinolophidae</taxon>
        <taxon>Rhinolophinae</taxon>
        <taxon>Rhinolophus</taxon>
    </lineage>
</organism>
<dbReference type="Pfam" id="PF15079">
    <property type="entry name" value="Tsc35"/>
    <property type="match status" value="1"/>
</dbReference>
<dbReference type="AlphaFoldDB" id="A0A7J7SZL7"/>
<evidence type="ECO:0000256" key="2">
    <source>
        <dbReference type="SAM" id="Phobius"/>
    </source>
</evidence>
<proteinExistence type="predicted"/>
<feature type="transmembrane region" description="Helical" evidence="2">
    <location>
        <begin position="174"/>
        <end position="195"/>
    </location>
</feature>
<dbReference type="GO" id="GO:0005634">
    <property type="term" value="C:nucleus"/>
    <property type="evidence" value="ECO:0007669"/>
    <property type="project" value="TreeGrafter"/>
</dbReference>
<gene>
    <name evidence="3" type="ORF">mRhiFer1_016789</name>
</gene>
<protein>
    <submittedName>
        <fullName evidence="3">Testis expressed 35</fullName>
    </submittedName>
</protein>
<dbReference type="Proteomes" id="UP000585614">
    <property type="component" value="Unassembled WGS sequence"/>
</dbReference>